<keyword evidence="2" id="KW-1185">Reference proteome</keyword>
<dbReference type="EMBL" id="MQVS01000001">
    <property type="protein sequence ID" value="OKL52564.1"/>
    <property type="molecule type" value="Genomic_DNA"/>
</dbReference>
<comment type="caution">
    <text evidence="1">The sequence shown here is derived from an EMBL/GenBank/DDBJ whole genome shotgun (WGS) entry which is preliminary data.</text>
</comment>
<organism evidence="1 2">
    <name type="scientific">Buchananella hordeovulneris</name>
    <dbReference type="NCBI Taxonomy" id="52770"/>
    <lineage>
        <taxon>Bacteria</taxon>
        <taxon>Bacillati</taxon>
        <taxon>Actinomycetota</taxon>
        <taxon>Actinomycetes</taxon>
        <taxon>Actinomycetales</taxon>
        <taxon>Actinomycetaceae</taxon>
        <taxon>Buchananella</taxon>
    </lineage>
</organism>
<dbReference type="STRING" id="52770.BSZ40_00075"/>
<dbReference type="Proteomes" id="UP000185612">
    <property type="component" value="Unassembled WGS sequence"/>
</dbReference>
<reference evidence="2" key="1">
    <citation type="submission" date="2016-12" db="EMBL/GenBank/DDBJ databases">
        <authorList>
            <person name="Meng X."/>
        </authorList>
    </citation>
    <scope>NUCLEOTIDE SEQUENCE [LARGE SCALE GENOMIC DNA]</scope>
    <source>
        <strain evidence="2">DSM 20732</strain>
    </source>
</reference>
<sequence>MELVQSWLLVRVGKMYGSLMRLPEIELPYLREHVKSGYDMVEVECSRYSLQRLDGSLMPIVFRDSGPLPFRIVEYSHVADLPLPGLIESCKSEVGAPFSQGHVKGGDSG</sequence>
<name>A0A1Q5PY87_9ACTO</name>
<evidence type="ECO:0000313" key="1">
    <source>
        <dbReference type="EMBL" id="OKL52564.1"/>
    </source>
</evidence>
<gene>
    <name evidence="1" type="ORF">BSZ40_00075</name>
</gene>
<accession>A0A1Q5PY87</accession>
<proteinExistence type="predicted"/>
<dbReference type="InParanoid" id="A0A1Q5PY87"/>
<protein>
    <submittedName>
        <fullName evidence="1">Uncharacterized protein</fullName>
    </submittedName>
</protein>
<dbReference type="AlphaFoldDB" id="A0A1Q5PY87"/>
<dbReference type="OrthoDB" id="4742108at2"/>
<evidence type="ECO:0000313" key="2">
    <source>
        <dbReference type="Proteomes" id="UP000185612"/>
    </source>
</evidence>